<organism evidence="9 10">
    <name type="scientific">Cellulomonas carbonis T26</name>
    <dbReference type="NCBI Taxonomy" id="947969"/>
    <lineage>
        <taxon>Bacteria</taxon>
        <taxon>Bacillati</taxon>
        <taxon>Actinomycetota</taxon>
        <taxon>Actinomycetes</taxon>
        <taxon>Micrococcales</taxon>
        <taxon>Cellulomonadaceae</taxon>
        <taxon>Cellulomonas</taxon>
    </lineage>
</organism>
<feature type="transmembrane region" description="Helical" evidence="8">
    <location>
        <begin position="321"/>
        <end position="352"/>
    </location>
</feature>
<evidence type="ECO:0000256" key="5">
    <source>
        <dbReference type="ARBA" id="ARBA00022692"/>
    </source>
</evidence>
<reference evidence="9 10" key="2">
    <citation type="journal article" date="2015" name="Stand. Genomic Sci.">
        <title>Draft genome sequence of Cellulomonas carbonis T26(T) and comparative analysis of six Cellulomonas genomes.</title>
        <authorList>
            <person name="Zhuang W."/>
            <person name="Zhang S."/>
            <person name="Xia X."/>
            <person name="Wang G."/>
        </authorList>
    </citation>
    <scope>NUCLEOTIDE SEQUENCE [LARGE SCALE GENOMIC DNA]</scope>
    <source>
        <strain evidence="9 10">T26</strain>
    </source>
</reference>
<dbReference type="Pfam" id="PF01594">
    <property type="entry name" value="AI-2E_transport"/>
    <property type="match status" value="1"/>
</dbReference>
<dbReference type="GO" id="GO:0055085">
    <property type="term" value="P:transmembrane transport"/>
    <property type="evidence" value="ECO:0007669"/>
    <property type="project" value="TreeGrafter"/>
</dbReference>
<accession>A0A0A0BLX7</accession>
<protein>
    <recommendedName>
        <fullName evidence="11">Permease</fullName>
    </recommendedName>
</protein>
<dbReference type="PANTHER" id="PTHR21716:SF53">
    <property type="entry name" value="PERMEASE PERM-RELATED"/>
    <property type="match status" value="1"/>
</dbReference>
<comment type="caution">
    <text evidence="9">The sequence shown here is derived from an EMBL/GenBank/DDBJ whole genome shotgun (WGS) entry which is preliminary data.</text>
</comment>
<evidence type="ECO:0000313" key="10">
    <source>
        <dbReference type="Proteomes" id="UP000029839"/>
    </source>
</evidence>
<feature type="transmembrane region" description="Helical" evidence="8">
    <location>
        <begin position="227"/>
        <end position="246"/>
    </location>
</feature>
<keyword evidence="5 8" id="KW-0812">Transmembrane</keyword>
<evidence type="ECO:0000256" key="1">
    <source>
        <dbReference type="ARBA" id="ARBA00004651"/>
    </source>
</evidence>
<name>A0A0A0BLX7_9CELL</name>
<feature type="transmembrane region" description="Helical" evidence="8">
    <location>
        <begin position="157"/>
        <end position="185"/>
    </location>
</feature>
<dbReference type="GO" id="GO:0005886">
    <property type="term" value="C:plasma membrane"/>
    <property type="evidence" value="ECO:0007669"/>
    <property type="project" value="UniProtKB-SubCell"/>
</dbReference>
<dbReference type="PANTHER" id="PTHR21716">
    <property type="entry name" value="TRANSMEMBRANE PROTEIN"/>
    <property type="match status" value="1"/>
</dbReference>
<evidence type="ECO:0000256" key="3">
    <source>
        <dbReference type="ARBA" id="ARBA00022448"/>
    </source>
</evidence>
<evidence type="ECO:0000313" key="9">
    <source>
        <dbReference type="EMBL" id="KGM09523.1"/>
    </source>
</evidence>
<keyword evidence="6 8" id="KW-1133">Transmembrane helix</keyword>
<gene>
    <name evidence="9" type="ORF">N868_01540</name>
</gene>
<feature type="transmembrane region" description="Helical" evidence="8">
    <location>
        <begin position="51"/>
        <end position="69"/>
    </location>
</feature>
<evidence type="ECO:0000256" key="7">
    <source>
        <dbReference type="ARBA" id="ARBA00023136"/>
    </source>
</evidence>
<keyword evidence="4" id="KW-1003">Cell membrane</keyword>
<evidence type="ECO:0000256" key="8">
    <source>
        <dbReference type="SAM" id="Phobius"/>
    </source>
</evidence>
<proteinExistence type="inferred from homology"/>
<keyword evidence="3" id="KW-0813">Transport</keyword>
<dbReference type="AlphaFoldDB" id="A0A0A0BLX7"/>
<comment type="subcellular location">
    <subcellularLocation>
        <location evidence="1">Cell membrane</location>
        <topology evidence="1">Multi-pass membrane protein</topology>
    </subcellularLocation>
</comment>
<keyword evidence="10" id="KW-1185">Reference proteome</keyword>
<keyword evidence="7 8" id="KW-0472">Membrane</keyword>
<evidence type="ECO:0000256" key="6">
    <source>
        <dbReference type="ARBA" id="ARBA00022989"/>
    </source>
</evidence>
<evidence type="ECO:0008006" key="11">
    <source>
        <dbReference type="Google" id="ProtNLM"/>
    </source>
</evidence>
<feature type="transmembrane region" description="Helical" evidence="8">
    <location>
        <begin position="81"/>
        <end position="105"/>
    </location>
</feature>
<feature type="transmembrane region" description="Helical" evidence="8">
    <location>
        <begin position="285"/>
        <end position="301"/>
    </location>
</feature>
<feature type="transmembrane region" description="Helical" evidence="8">
    <location>
        <begin position="252"/>
        <end position="278"/>
    </location>
</feature>
<feature type="transmembrane region" description="Helical" evidence="8">
    <location>
        <begin position="24"/>
        <end position="45"/>
    </location>
</feature>
<dbReference type="InterPro" id="IPR002549">
    <property type="entry name" value="AI-2E-like"/>
</dbReference>
<dbReference type="RefSeq" id="WP_229734441.1">
    <property type="nucleotide sequence ID" value="NZ_AXCY01000091.1"/>
</dbReference>
<dbReference type="Proteomes" id="UP000029839">
    <property type="component" value="Unassembled WGS sequence"/>
</dbReference>
<evidence type="ECO:0000256" key="4">
    <source>
        <dbReference type="ARBA" id="ARBA00022475"/>
    </source>
</evidence>
<evidence type="ECO:0000256" key="2">
    <source>
        <dbReference type="ARBA" id="ARBA00009773"/>
    </source>
</evidence>
<reference evidence="9 10" key="1">
    <citation type="submission" date="2013-08" db="EMBL/GenBank/DDBJ databases">
        <title>Genome sequencing of Cellulomonas carbonis T26.</title>
        <authorList>
            <person name="Chen F."/>
            <person name="Li Y."/>
            <person name="Wang G."/>
        </authorList>
    </citation>
    <scope>NUCLEOTIDE SEQUENCE [LARGE SCALE GENOMIC DNA]</scope>
    <source>
        <strain evidence="9 10">T26</strain>
    </source>
</reference>
<comment type="similarity">
    <text evidence="2">Belongs to the autoinducer-2 exporter (AI-2E) (TC 2.A.86) family.</text>
</comment>
<dbReference type="EMBL" id="AXCY01000091">
    <property type="protein sequence ID" value="KGM09523.1"/>
    <property type="molecule type" value="Genomic_DNA"/>
</dbReference>
<sequence>MRANDRRVTRADLGTRMLLDPGNVWRIGWVVIALIALVMVLRFVLGQGSSLIFTIVMAWFASLAIEPAVGRLARRMPRGAATGLVMLGVVLFLVVFVALFGQLVVEQVANLVRSVPSLAEDGLAWVNARFGTDYRIEDLVSHIDLSPERAAGVASQLAGGVLAVLGSIAGAVASFFMFALFLFYLSADGPRLRRWIASLFPPRVQETTVVVWDTTAEKTGRYVAARVVLAAVNATASGIVFVVIGLPSWLALALWTGLVAQFVPAIGTYIAIVLPVLVGLLSPNPWLGVIVLAWAVLYQQVENLTIEPRISARAVNVHPAVSFASVILGTAMFGVAGALLAIPVVAMLLSLLDLYRTRYELLPELEEPVDATALRDDDASDDGDG</sequence>